<gene>
    <name evidence="1" type="ORF">UFOVP434_8</name>
</gene>
<sequence length="89" mass="10556">MEFDFEETWREIKTNKERLRNMGYIPVSYSSCQQGNLHDAITRTQALIQQQTFVNPQIEQKKYICSYCLRDEKQGCGCGAKDWIEKKEK</sequence>
<accession>A0A6J5M8B9</accession>
<evidence type="ECO:0000313" key="1">
    <source>
        <dbReference type="EMBL" id="CAB4142412.1"/>
    </source>
</evidence>
<organism evidence="1">
    <name type="scientific">uncultured Caudovirales phage</name>
    <dbReference type="NCBI Taxonomy" id="2100421"/>
    <lineage>
        <taxon>Viruses</taxon>
        <taxon>Duplodnaviria</taxon>
        <taxon>Heunggongvirae</taxon>
        <taxon>Uroviricota</taxon>
        <taxon>Caudoviricetes</taxon>
        <taxon>Peduoviridae</taxon>
        <taxon>Maltschvirus</taxon>
        <taxon>Maltschvirus maltsch</taxon>
    </lineage>
</organism>
<reference evidence="1" key="1">
    <citation type="submission" date="2020-04" db="EMBL/GenBank/DDBJ databases">
        <authorList>
            <person name="Chiriac C."/>
            <person name="Salcher M."/>
            <person name="Ghai R."/>
            <person name="Kavagutti S V."/>
        </authorList>
    </citation>
    <scope>NUCLEOTIDE SEQUENCE</scope>
</reference>
<name>A0A6J5M8B9_9CAUD</name>
<proteinExistence type="predicted"/>
<dbReference type="EMBL" id="LR796415">
    <property type="protein sequence ID" value="CAB4142412.1"/>
    <property type="molecule type" value="Genomic_DNA"/>
</dbReference>
<protein>
    <submittedName>
        <fullName evidence="1">Uncharacterized protein</fullName>
    </submittedName>
</protein>